<evidence type="ECO:0000256" key="1">
    <source>
        <dbReference type="RuleBase" id="RU364013"/>
    </source>
</evidence>
<keyword evidence="4" id="KW-1185">Reference proteome</keyword>
<dbReference type="InterPro" id="IPR050454">
    <property type="entry name" value="RTT106/SSRP1_HistChap/FACT"/>
</dbReference>
<evidence type="ECO:0000259" key="2">
    <source>
        <dbReference type="Pfam" id="PF21103"/>
    </source>
</evidence>
<reference evidence="3 4" key="1">
    <citation type="submission" date="2022-05" db="EMBL/GenBank/DDBJ databases">
        <authorList>
            <consortium name="Genoscope - CEA"/>
            <person name="William W."/>
        </authorList>
    </citation>
    <scope>NUCLEOTIDE SEQUENCE [LARGE SCALE GENOMIC DNA]</scope>
</reference>
<keyword evidence="1" id="KW-0227">DNA damage</keyword>
<protein>
    <recommendedName>
        <fullName evidence="1">FACT complex subunit SSRP1</fullName>
    </recommendedName>
</protein>
<keyword evidence="1" id="KW-0805">Transcription regulation</keyword>
<evidence type="ECO:0000313" key="3">
    <source>
        <dbReference type="EMBL" id="CAH3199292.1"/>
    </source>
</evidence>
<sequence>NFHERVLEKADIIQATGDAIVTLPDVACLTPRGRYSMKVFPSFLQLHGKTYDYKIPYTSVLRLFLLPHKDQRFMFFVVSMDPPIKQGQTRYPFLIIQFGKDEEFDV</sequence>
<keyword evidence="1" id="KW-0804">Transcription</keyword>
<dbReference type="InterPro" id="IPR048993">
    <property type="entry name" value="SSRP1-like_PH1"/>
</dbReference>
<comment type="caution">
    <text evidence="3">The sequence shown here is derived from an EMBL/GenBank/DDBJ whole genome shotgun (WGS) entry which is preliminary data.</text>
</comment>
<evidence type="ECO:0000313" key="4">
    <source>
        <dbReference type="Proteomes" id="UP001159427"/>
    </source>
</evidence>
<dbReference type="Proteomes" id="UP001159427">
    <property type="component" value="Unassembled WGS sequence"/>
</dbReference>
<keyword evidence="1" id="KW-0539">Nucleus</keyword>
<gene>
    <name evidence="3" type="ORF">PEVE_00039949</name>
</gene>
<comment type="similarity">
    <text evidence="1">Belongs to the SSRP1 family.</text>
</comment>
<dbReference type="CDD" id="cd13230">
    <property type="entry name" value="PH1_SSRP1-like"/>
    <property type="match status" value="1"/>
</dbReference>
<accession>A0ABN8T4S0</accession>
<keyword evidence="1" id="KW-0234">DNA repair</keyword>
<dbReference type="PANTHER" id="PTHR45849:SF1">
    <property type="entry name" value="FACT COMPLEX SUBUNIT SSRP1"/>
    <property type="match status" value="1"/>
</dbReference>
<feature type="non-terminal residue" evidence="3">
    <location>
        <position position="1"/>
    </location>
</feature>
<feature type="domain" description="FACT complex subunit SSRP1-like first PH" evidence="2">
    <location>
        <begin position="18"/>
        <end position="105"/>
    </location>
</feature>
<dbReference type="PANTHER" id="PTHR45849">
    <property type="entry name" value="FACT COMPLEX SUBUNIT SSRP1"/>
    <property type="match status" value="1"/>
</dbReference>
<comment type="subcellular location">
    <subcellularLocation>
        <location evidence="1">Nucleus</location>
    </subcellularLocation>
    <subcellularLocation>
        <location evidence="1">Chromosome</location>
    </subcellularLocation>
</comment>
<keyword evidence="1" id="KW-0158">Chromosome</keyword>
<organism evidence="3 4">
    <name type="scientific">Porites evermanni</name>
    <dbReference type="NCBI Taxonomy" id="104178"/>
    <lineage>
        <taxon>Eukaryota</taxon>
        <taxon>Metazoa</taxon>
        <taxon>Cnidaria</taxon>
        <taxon>Anthozoa</taxon>
        <taxon>Hexacorallia</taxon>
        <taxon>Scleractinia</taxon>
        <taxon>Fungiina</taxon>
        <taxon>Poritidae</taxon>
        <taxon>Porites</taxon>
    </lineage>
</organism>
<feature type="non-terminal residue" evidence="3">
    <location>
        <position position="106"/>
    </location>
</feature>
<dbReference type="PRINTS" id="PR00887">
    <property type="entry name" value="SSRCOGNITION"/>
</dbReference>
<dbReference type="InterPro" id="IPR000969">
    <property type="entry name" value="SSRP1/POB3"/>
</dbReference>
<dbReference type="EMBL" id="CALNXI010007165">
    <property type="protein sequence ID" value="CAH3199292.1"/>
    <property type="molecule type" value="Genomic_DNA"/>
</dbReference>
<dbReference type="Pfam" id="PF21103">
    <property type="entry name" value="PH1_SSRP1-like"/>
    <property type="match status" value="1"/>
</dbReference>
<comment type="function">
    <text evidence="1">Component of the FACT complex, a general chromatin factor that acts to reorganize nucleosomes. The FACT complex is involved in multiple processes that require DNA as a template such as mRNA elongation, DNA replication and DNA repair. During transcription elongation the FACT complex acts as a histone chaperone that both destabilizes and restores nucleosomal structure. It facilitates the passage of RNA polymerase II and transcription by promoting the dissociation of one histone H2A-H2B dimer from the nucleosome, then subsequently promotes the reestablishment of the nucleosome following the passage of RNA polymerase II.</text>
</comment>
<dbReference type="Gene3D" id="2.30.29.150">
    <property type="match status" value="1"/>
</dbReference>
<dbReference type="SUPFAM" id="SSF50729">
    <property type="entry name" value="PH domain-like"/>
    <property type="match status" value="1"/>
</dbReference>
<name>A0ABN8T4S0_9CNID</name>
<proteinExistence type="inferred from homology"/>
<keyword evidence="1" id="KW-0235">DNA replication</keyword>